<feature type="region of interest" description="Disordered" evidence="1">
    <location>
        <begin position="41"/>
        <end position="60"/>
    </location>
</feature>
<protein>
    <submittedName>
        <fullName evidence="2">Uncharacterized protein</fullName>
    </submittedName>
</protein>
<dbReference type="Proteomes" id="UP000315440">
    <property type="component" value="Unassembled WGS sequence"/>
</dbReference>
<gene>
    <name evidence="2" type="ORF">Mal64_27100</name>
</gene>
<feature type="compositionally biased region" description="Basic and acidic residues" evidence="1">
    <location>
        <begin position="45"/>
        <end position="60"/>
    </location>
</feature>
<dbReference type="RefSeq" id="WP_146401077.1">
    <property type="nucleotide sequence ID" value="NZ_SJPQ01000003.1"/>
</dbReference>
<evidence type="ECO:0000313" key="3">
    <source>
        <dbReference type="Proteomes" id="UP000315440"/>
    </source>
</evidence>
<organism evidence="2 3">
    <name type="scientific">Pseudobythopirellula maris</name>
    <dbReference type="NCBI Taxonomy" id="2527991"/>
    <lineage>
        <taxon>Bacteria</taxon>
        <taxon>Pseudomonadati</taxon>
        <taxon>Planctomycetota</taxon>
        <taxon>Planctomycetia</taxon>
        <taxon>Pirellulales</taxon>
        <taxon>Lacipirellulaceae</taxon>
        <taxon>Pseudobythopirellula</taxon>
    </lineage>
</organism>
<comment type="caution">
    <text evidence="2">The sequence shown here is derived from an EMBL/GenBank/DDBJ whole genome shotgun (WGS) entry which is preliminary data.</text>
</comment>
<keyword evidence="3" id="KW-1185">Reference proteome</keyword>
<name>A0A5C5ZII8_9BACT</name>
<dbReference type="AlphaFoldDB" id="A0A5C5ZII8"/>
<evidence type="ECO:0000256" key="1">
    <source>
        <dbReference type="SAM" id="MobiDB-lite"/>
    </source>
</evidence>
<reference evidence="2 3" key="1">
    <citation type="submission" date="2019-02" db="EMBL/GenBank/DDBJ databases">
        <title>Deep-cultivation of Planctomycetes and their phenomic and genomic characterization uncovers novel biology.</title>
        <authorList>
            <person name="Wiegand S."/>
            <person name="Jogler M."/>
            <person name="Boedeker C."/>
            <person name="Pinto D."/>
            <person name="Vollmers J."/>
            <person name="Rivas-Marin E."/>
            <person name="Kohn T."/>
            <person name="Peeters S.H."/>
            <person name="Heuer A."/>
            <person name="Rast P."/>
            <person name="Oberbeckmann S."/>
            <person name="Bunk B."/>
            <person name="Jeske O."/>
            <person name="Meyerdierks A."/>
            <person name="Storesund J.E."/>
            <person name="Kallscheuer N."/>
            <person name="Luecker S."/>
            <person name="Lage O.M."/>
            <person name="Pohl T."/>
            <person name="Merkel B.J."/>
            <person name="Hornburger P."/>
            <person name="Mueller R.-W."/>
            <person name="Bruemmer F."/>
            <person name="Labrenz M."/>
            <person name="Spormann A.M."/>
            <person name="Op Den Camp H."/>
            <person name="Overmann J."/>
            <person name="Amann R."/>
            <person name="Jetten M.S.M."/>
            <person name="Mascher T."/>
            <person name="Medema M.H."/>
            <person name="Devos D.P."/>
            <person name="Kaster A.-K."/>
            <person name="Ovreas L."/>
            <person name="Rohde M."/>
            <person name="Galperin M.Y."/>
            <person name="Jogler C."/>
        </authorList>
    </citation>
    <scope>NUCLEOTIDE SEQUENCE [LARGE SCALE GENOMIC DNA]</scope>
    <source>
        <strain evidence="2 3">Mal64</strain>
    </source>
</reference>
<accession>A0A5C5ZII8</accession>
<dbReference type="EMBL" id="SJPQ01000003">
    <property type="protein sequence ID" value="TWT87174.1"/>
    <property type="molecule type" value="Genomic_DNA"/>
</dbReference>
<feature type="region of interest" description="Disordered" evidence="1">
    <location>
        <begin position="77"/>
        <end position="99"/>
    </location>
</feature>
<sequence length="99" mass="10997">MTVFDVCTAYLAKVADSGAPSTFESRQRTLFDFTIGLPSRFVPKPGKEEKKPKRSDYLHDGFGKLSVPKLKPLHLDKWLQAPPVGREPAEPRSKQSSGP</sequence>
<evidence type="ECO:0000313" key="2">
    <source>
        <dbReference type="EMBL" id="TWT87174.1"/>
    </source>
</evidence>
<proteinExistence type="predicted"/>